<reference evidence="2 3" key="1">
    <citation type="submission" date="2018-07" db="EMBL/GenBank/DDBJ databases">
        <title>Parabacteroides acidifaciens nov. sp., isolated from human feces.</title>
        <authorList>
            <person name="Wang Y.J."/>
        </authorList>
    </citation>
    <scope>NUCLEOTIDE SEQUENCE [LARGE SCALE GENOMIC DNA]</scope>
    <source>
        <strain evidence="2 3">426-9</strain>
    </source>
</reference>
<dbReference type="GO" id="GO:0006355">
    <property type="term" value="P:regulation of DNA-templated transcription"/>
    <property type="evidence" value="ECO:0007669"/>
    <property type="project" value="InterPro"/>
</dbReference>
<evidence type="ECO:0000313" key="2">
    <source>
        <dbReference type="EMBL" id="RDU48074.1"/>
    </source>
</evidence>
<keyword evidence="1" id="KW-1133">Transmembrane helix</keyword>
<proteinExistence type="predicted"/>
<dbReference type="InterPro" id="IPR019734">
    <property type="entry name" value="TPR_rpt"/>
</dbReference>
<dbReference type="SUPFAM" id="SSF48452">
    <property type="entry name" value="TPR-like"/>
    <property type="match status" value="1"/>
</dbReference>
<feature type="transmembrane region" description="Helical" evidence="1">
    <location>
        <begin position="27"/>
        <end position="45"/>
    </location>
</feature>
<dbReference type="Gene3D" id="1.25.40.10">
    <property type="entry name" value="Tetratricopeptide repeat domain"/>
    <property type="match status" value="2"/>
</dbReference>
<feature type="transmembrane region" description="Helical" evidence="1">
    <location>
        <begin position="393"/>
        <end position="413"/>
    </location>
</feature>
<organism evidence="2 3">
    <name type="scientific">Parabacteroides acidifaciens</name>
    <dbReference type="NCBI Taxonomy" id="2290935"/>
    <lineage>
        <taxon>Bacteria</taxon>
        <taxon>Pseudomonadati</taxon>
        <taxon>Bacteroidota</taxon>
        <taxon>Bacteroidia</taxon>
        <taxon>Bacteroidales</taxon>
        <taxon>Tannerellaceae</taxon>
        <taxon>Parabacteroides</taxon>
    </lineage>
</organism>
<evidence type="ECO:0000313" key="3">
    <source>
        <dbReference type="Proteomes" id="UP000256321"/>
    </source>
</evidence>
<accession>A0A3D8HAS8</accession>
<dbReference type="Proteomes" id="UP000256321">
    <property type="component" value="Unassembled WGS sequence"/>
</dbReference>
<dbReference type="SMART" id="SM00028">
    <property type="entry name" value="TPR"/>
    <property type="match status" value="3"/>
</dbReference>
<keyword evidence="1" id="KW-0472">Membrane</keyword>
<dbReference type="InterPro" id="IPR011990">
    <property type="entry name" value="TPR-like_helical_dom_sf"/>
</dbReference>
<dbReference type="AlphaFoldDB" id="A0A3D8HAS8"/>
<name>A0A3D8HAS8_9BACT</name>
<gene>
    <name evidence="2" type="ORF">DWU89_16390</name>
</gene>
<dbReference type="GO" id="GO:0003677">
    <property type="term" value="F:DNA binding"/>
    <property type="evidence" value="ECO:0007669"/>
    <property type="project" value="InterPro"/>
</dbReference>
<protein>
    <submittedName>
        <fullName evidence="2">Uncharacterized protein</fullName>
    </submittedName>
</protein>
<keyword evidence="1" id="KW-0812">Transmembrane</keyword>
<sequence length="583" mass="67179">MEELFIQVKFLSFVETFFQTDTSMNRYVSAITGYILLFFVLLSGACTAPSDRDLLDRAESCLPENPDSTLLLLKQIRFPERLTGKELADYWYLHATGRRNTDRSYVTDSLLQMSIDYYAAVPDSARLRDCYRLEAQRQEWLKQFDRADAFYRRAIEVCPHDQQNHIPALYSKLILLYNDHINPKNYPLARQYAHKLLSITTDPEWRADTYYELAASYNFEGLHPDSAVYYTYKCLELVYQMPLQQRPFYLSNCANMIGLDAHEALRLSDEAIAINPERYLFSSTSTKGYIYLAMGKPDSALLCYQKAAEAYKKEVIRIKEDYPTAHNSLSTLYAATSYALSPKDIRTKEFIYNDSINTASFRQRLINSEHVQNQQVLLEKQYTLNLHQQQLKLLLTGILCAVILAGGILYLYIRNRRQRWVASEEKAEALEHLLNEARKNMAEEPAADGAFFRRILLKQLGLIRLLASSPTSANQELLRQIANPGEGTEKGNRLLIWEELYPIIDASYNGFYTKLTNRYGELLNEKEIQLCCLLCAGFTTKEINVVTGQGISTIYHRKIDIRRKLDLDETKGLADFIQSVYSA</sequence>
<comment type="caution">
    <text evidence="2">The sequence shown here is derived from an EMBL/GenBank/DDBJ whole genome shotgun (WGS) entry which is preliminary data.</text>
</comment>
<dbReference type="InterPro" id="IPR016032">
    <property type="entry name" value="Sig_transdc_resp-reg_C-effctor"/>
</dbReference>
<dbReference type="SUPFAM" id="SSF46894">
    <property type="entry name" value="C-terminal effector domain of the bipartite response regulators"/>
    <property type="match status" value="1"/>
</dbReference>
<dbReference type="EMBL" id="QREV01000049">
    <property type="protein sequence ID" value="RDU48074.1"/>
    <property type="molecule type" value="Genomic_DNA"/>
</dbReference>
<evidence type="ECO:0000256" key="1">
    <source>
        <dbReference type="SAM" id="Phobius"/>
    </source>
</evidence>